<dbReference type="PROSITE" id="PS51281">
    <property type="entry name" value="TAP_C"/>
    <property type="match status" value="1"/>
</dbReference>
<organism evidence="11 12">
    <name type="scientific">Elysia marginata</name>
    <dbReference type="NCBI Taxonomy" id="1093978"/>
    <lineage>
        <taxon>Eukaryota</taxon>
        <taxon>Metazoa</taxon>
        <taxon>Spiralia</taxon>
        <taxon>Lophotrochozoa</taxon>
        <taxon>Mollusca</taxon>
        <taxon>Gastropoda</taxon>
        <taxon>Heterobranchia</taxon>
        <taxon>Euthyneura</taxon>
        <taxon>Panpulmonata</taxon>
        <taxon>Sacoglossa</taxon>
        <taxon>Placobranchoidea</taxon>
        <taxon>Plakobranchidae</taxon>
        <taxon>Elysia</taxon>
    </lineage>
</organism>
<keyword evidence="4" id="KW-0433">Leucine-rich repeat</keyword>
<keyword evidence="7" id="KW-0539">Nucleus</keyword>
<keyword evidence="5" id="KW-0677">Repeat</keyword>
<dbReference type="PANTHER" id="PTHR10662:SF22">
    <property type="entry name" value="NUCLEAR RNA EXPORT FACTOR 1"/>
    <property type="match status" value="1"/>
</dbReference>
<dbReference type="CDD" id="cd14342">
    <property type="entry name" value="UBA_TAP-C"/>
    <property type="match status" value="1"/>
</dbReference>
<dbReference type="SMART" id="SM00804">
    <property type="entry name" value="TAP_C"/>
    <property type="match status" value="1"/>
</dbReference>
<evidence type="ECO:0000313" key="11">
    <source>
        <dbReference type="EMBL" id="GFR93143.1"/>
    </source>
</evidence>
<dbReference type="FunFam" id="3.10.450.50:FF:000004">
    <property type="entry name" value="Nuclear RNA export factor 1"/>
    <property type="match status" value="1"/>
</dbReference>
<dbReference type="PROSITE" id="PS50177">
    <property type="entry name" value="NTF2_DOMAIN"/>
    <property type="match status" value="1"/>
</dbReference>
<dbReference type="SUPFAM" id="SSF46934">
    <property type="entry name" value="UBA-like"/>
    <property type="match status" value="1"/>
</dbReference>
<evidence type="ECO:0000256" key="8">
    <source>
        <dbReference type="SAM" id="MobiDB-lite"/>
    </source>
</evidence>
<feature type="domain" description="NTF2" evidence="9">
    <location>
        <begin position="82"/>
        <end position="233"/>
    </location>
</feature>
<dbReference type="FunFam" id="1.10.8.10:FF:000018">
    <property type="entry name" value="Nuclear RNA export factor 1"/>
    <property type="match status" value="1"/>
</dbReference>
<name>A0AAV4H4K8_9GAST</name>
<dbReference type="InterPro" id="IPR030217">
    <property type="entry name" value="NXF_fam"/>
</dbReference>
<dbReference type="GO" id="GO:0016973">
    <property type="term" value="P:poly(A)+ mRNA export from nucleus"/>
    <property type="evidence" value="ECO:0007669"/>
    <property type="project" value="TreeGrafter"/>
</dbReference>
<dbReference type="InterPro" id="IPR009060">
    <property type="entry name" value="UBA-like_sf"/>
</dbReference>
<dbReference type="AlphaFoldDB" id="A0AAV4H4K8"/>
<keyword evidence="12" id="KW-1185">Reference proteome</keyword>
<evidence type="ECO:0000313" key="12">
    <source>
        <dbReference type="Proteomes" id="UP000762676"/>
    </source>
</evidence>
<accession>A0AAV4H4K8</accession>
<evidence type="ECO:0000256" key="2">
    <source>
        <dbReference type="ARBA" id="ARBA00009285"/>
    </source>
</evidence>
<evidence type="ECO:0000256" key="5">
    <source>
        <dbReference type="ARBA" id="ARBA00022737"/>
    </source>
</evidence>
<dbReference type="InterPro" id="IPR018222">
    <property type="entry name" value="Nuclear_transport_factor_2_euk"/>
</dbReference>
<dbReference type="GO" id="GO:0005634">
    <property type="term" value="C:nucleus"/>
    <property type="evidence" value="ECO:0007669"/>
    <property type="project" value="UniProtKB-SubCell"/>
</dbReference>
<dbReference type="Gene3D" id="1.10.8.10">
    <property type="entry name" value="DNA helicase RuvA subunit, C-terminal domain"/>
    <property type="match status" value="1"/>
</dbReference>
<comment type="subcellular location">
    <subcellularLocation>
        <location evidence="1">Nucleus</location>
    </subcellularLocation>
</comment>
<comment type="caution">
    <text evidence="11">The sequence shown here is derived from an EMBL/GenBank/DDBJ whole genome shotgun (WGS) entry which is preliminary data.</text>
</comment>
<keyword evidence="3" id="KW-0813">Transport</keyword>
<keyword evidence="6" id="KW-0509">mRNA transport</keyword>
<proteinExistence type="inferred from homology"/>
<dbReference type="GO" id="GO:0003723">
    <property type="term" value="F:RNA binding"/>
    <property type="evidence" value="ECO:0007669"/>
    <property type="project" value="TreeGrafter"/>
</dbReference>
<dbReference type="InterPro" id="IPR005637">
    <property type="entry name" value="TAP_C_dom"/>
</dbReference>
<sequence length="334" mass="37102">MSRPTLLVFISCNFVHIPYFATNAPINFFLFTIASAVRKTFPKVLRLDGTELPPPITFDLDTELKLPESQGSYFMNDDIKNLVVAFIKDYFTVYDSDRRRDLMQAYHENAQFSISCSRNPMFEKQVGFHSYVDGSRNLKRVGHLDPGKLSKKIHTGNLHVIAFLEKMPLTTHDVHSFKVDVTLALPTLLSFVVHGVFKETDARSDKLIRAFSRSFITVPSGSGMVIINDMFTLTNAGYELTKNAFKTGAPTPSPSPVSAAAGSGSPATSSASPYLTPAQIQMVEKFTSDSGMNKEFSFKCLQENEWNYEKAGQTFTALHSQGKIPPQAFVKDAA</sequence>
<evidence type="ECO:0000256" key="4">
    <source>
        <dbReference type="ARBA" id="ARBA00022614"/>
    </source>
</evidence>
<feature type="domain" description="TAP-C" evidence="10">
    <location>
        <begin position="277"/>
        <end position="332"/>
    </location>
</feature>
<evidence type="ECO:0000256" key="3">
    <source>
        <dbReference type="ARBA" id="ARBA00022448"/>
    </source>
</evidence>
<feature type="region of interest" description="Disordered" evidence="8">
    <location>
        <begin position="247"/>
        <end position="273"/>
    </location>
</feature>
<evidence type="ECO:0000256" key="7">
    <source>
        <dbReference type="ARBA" id="ARBA00023242"/>
    </source>
</evidence>
<dbReference type="Proteomes" id="UP000762676">
    <property type="component" value="Unassembled WGS sequence"/>
</dbReference>
<dbReference type="Pfam" id="PF03943">
    <property type="entry name" value="TAP_C"/>
    <property type="match status" value="1"/>
</dbReference>
<evidence type="ECO:0000256" key="1">
    <source>
        <dbReference type="ARBA" id="ARBA00004123"/>
    </source>
</evidence>
<comment type="similarity">
    <text evidence="2">Belongs to the NXF family.</text>
</comment>
<gene>
    <name evidence="11" type="ORF">ElyMa_002635000</name>
</gene>
<evidence type="ECO:0000259" key="9">
    <source>
        <dbReference type="PROSITE" id="PS50177"/>
    </source>
</evidence>
<dbReference type="Pfam" id="PF22602">
    <property type="entry name" value="NXF_NTF2"/>
    <property type="match status" value="1"/>
</dbReference>
<dbReference type="PANTHER" id="PTHR10662">
    <property type="entry name" value="NUCLEAR RNA EXPORT FACTOR"/>
    <property type="match status" value="1"/>
</dbReference>
<dbReference type="InterPro" id="IPR032710">
    <property type="entry name" value="NTF2-like_dom_sf"/>
</dbReference>
<feature type="compositionally biased region" description="Low complexity" evidence="8">
    <location>
        <begin position="256"/>
        <end position="273"/>
    </location>
</feature>
<evidence type="ECO:0000256" key="6">
    <source>
        <dbReference type="ARBA" id="ARBA00022816"/>
    </source>
</evidence>
<dbReference type="InterPro" id="IPR002075">
    <property type="entry name" value="NTF2_dom"/>
</dbReference>
<dbReference type="SUPFAM" id="SSF54427">
    <property type="entry name" value="NTF2-like"/>
    <property type="match status" value="1"/>
</dbReference>
<dbReference type="EMBL" id="BMAT01005449">
    <property type="protein sequence ID" value="GFR93143.1"/>
    <property type="molecule type" value="Genomic_DNA"/>
</dbReference>
<evidence type="ECO:0000259" key="10">
    <source>
        <dbReference type="PROSITE" id="PS51281"/>
    </source>
</evidence>
<reference evidence="11 12" key="1">
    <citation type="journal article" date="2021" name="Elife">
        <title>Chloroplast acquisition without the gene transfer in kleptoplastic sea slugs, Plakobranchus ocellatus.</title>
        <authorList>
            <person name="Maeda T."/>
            <person name="Takahashi S."/>
            <person name="Yoshida T."/>
            <person name="Shimamura S."/>
            <person name="Takaki Y."/>
            <person name="Nagai Y."/>
            <person name="Toyoda A."/>
            <person name="Suzuki Y."/>
            <person name="Arimoto A."/>
            <person name="Ishii H."/>
            <person name="Satoh N."/>
            <person name="Nishiyama T."/>
            <person name="Hasebe M."/>
            <person name="Maruyama T."/>
            <person name="Minagawa J."/>
            <person name="Obokata J."/>
            <person name="Shigenobu S."/>
        </authorList>
    </citation>
    <scope>NUCLEOTIDE SEQUENCE [LARGE SCALE GENOMIC DNA]</scope>
</reference>
<dbReference type="Gene3D" id="3.10.450.50">
    <property type="match status" value="1"/>
</dbReference>
<protein>
    <submittedName>
        <fullName evidence="11">Nuclear RNA export factor 1</fullName>
    </submittedName>
</protein>